<dbReference type="InterPro" id="IPR038661">
    <property type="entry name" value="Ribosomal_eL33_sf"/>
</dbReference>
<comment type="similarity">
    <text evidence="1">Belongs to the eukaryotic ribosomal protein eL33 family.</text>
</comment>
<dbReference type="GO" id="GO:0005840">
    <property type="term" value="C:ribosome"/>
    <property type="evidence" value="ECO:0007669"/>
    <property type="project" value="UniProtKB-KW"/>
</dbReference>
<dbReference type="InterPro" id="IPR009000">
    <property type="entry name" value="Transl_B-barrel_sf"/>
</dbReference>
<accession>A0A0F9D8E3</accession>
<dbReference type="Gene3D" id="2.40.10.190">
    <property type="entry name" value="translation elongation factor selb, chain A, domain 4"/>
    <property type="match status" value="1"/>
</dbReference>
<dbReference type="GO" id="GO:1990904">
    <property type="term" value="C:ribonucleoprotein complex"/>
    <property type="evidence" value="ECO:0007669"/>
    <property type="project" value="UniProtKB-KW"/>
</dbReference>
<reference evidence="4" key="1">
    <citation type="journal article" date="2015" name="Nature">
        <title>Complex archaea that bridge the gap between prokaryotes and eukaryotes.</title>
        <authorList>
            <person name="Spang A."/>
            <person name="Saw J.H."/>
            <person name="Jorgensen S.L."/>
            <person name="Zaremba-Niedzwiedzka K."/>
            <person name="Martijn J."/>
            <person name="Lind A.E."/>
            <person name="van Eijk R."/>
            <person name="Schleper C."/>
            <person name="Guy L."/>
            <person name="Ettema T.J."/>
        </authorList>
    </citation>
    <scope>NUCLEOTIDE SEQUENCE</scope>
</reference>
<gene>
    <name evidence="4" type="ORF">LCGC14_2230010</name>
</gene>
<dbReference type="GO" id="GO:0003735">
    <property type="term" value="F:structural constituent of ribosome"/>
    <property type="evidence" value="ECO:0007669"/>
    <property type="project" value="InterPro"/>
</dbReference>
<keyword evidence="3" id="KW-0687">Ribonucleoprotein</keyword>
<dbReference type="AlphaFoldDB" id="A0A0F9D8E3"/>
<comment type="caution">
    <text evidence="4">The sequence shown here is derived from an EMBL/GenBank/DDBJ whole genome shotgun (WGS) entry which is preliminary data.</text>
</comment>
<evidence type="ECO:0000313" key="4">
    <source>
        <dbReference type="EMBL" id="KKL57978.1"/>
    </source>
</evidence>
<evidence type="ECO:0008006" key="5">
    <source>
        <dbReference type="Google" id="ProtNLM"/>
    </source>
</evidence>
<organism evidence="4">
    <name type="scientific">marine sediment metagenome</name>
    <dbReference type="NCBI Taxonomy" id="412755"/>
    <lineage>
        <taxon>unclassified sequences</taxon>
        <taxon>metagenomes</taxon>
        <taxon>ecological metagenomes</taxon>
    </lineage>
</organism>
<proteinExistence type="inferred from homology"/>
<dbReference type="GO" id="GO:0006412">
    <property type="term" value="P:translation"/>
    <property type="evidence" value="ECO:0007669"/>
    <property type="project" value="InterPro"/>
</dbReference>
<evidence type="ECO:0000256" key="2">
    <source>
        <dbReference type="ARBA" id="ARBA00022980"/>
    </source>
</evidence>
<dbReference type="InterPro" id="IPR001780">
    <property type="entry name" value="Ribosomal_eL33"/>
</dbReference>
<evidence type="ECO:0000256" key="3">
    <source>
        <dbReference type="ARBA" id="ARBA00023274"/>
    </source>
</evidence>
<dbReference type="SUPFAM" id="SSF50447">
    <property type="entry name" value="Translation proteins"/>
    <property type="match status" value="1"/>
</dbReference>
<dbReference type="EMBL" id="LAZR01029976">
    <property type="protein sequence ID" value="KKL57978.1"/>
    <property type="molecule type" value="Genomic_DNA"/>
</dbReference>
<keyword evidence="2" id="KW-0689">Ribosomal protein</keyword>
<protein>
    <recommendedName>
        <fullName evidence="5">50S ribosomal protein L35Ae</fullName>
    </recommendedName>
</protein>
<dbReference type="NCBIfam" id="NF003326">
    <property type="entry name" value="PRK04337.1"/>
    <property type="match status" value="1"/>
</dbReference>
<sequence length="97" mass="10554">MSLNKLNLLGMEGVISNYKGGRHTVHQKHCILVFSNIKTRKEANKLIGRTVVWVSSTGKELKGVISRAHGNNGAVRAHFKKAGVPGQALGQKVKIIK</sequence>
<name>A0A0F9D8E3_9ZZZZ</name>
<evidence type="ECO:0000256" key="1">
    <source>
        <dbReference type="ARBA" id="ARBA00009269"/>
    </source>
</evidence>
<dbReference type="Pfam" id="PF01247">
    <property type="entry name" value="Ribosomal_L35Ae"/>
    <property type="match status" value="1"/>
</dbReference>
<dbReference type="HAMAP" id="MF_00573">
    <property type="entry name" value="Ribosomal_eL33"/>
    <property type="match status" value="1"/>
</dbReference>